<keyword evidence="7" id="KW-0328">Glycosyltransferase</keyword>
<comment type="subcellular location">
    <subcellularLocation>
        <location evidence="1">Cell inner membrane</location>
        <topology evidence="1">Multi-pass membrane protein</topology>
    </subcellularLocation>
</comment>
<dbReference type="EMBL" id="JAAIJQ010000022">
    <property type="protein sequence ID" value="NEV62095.1"/>
    <property type="molecule type" value="Genomic_DNA"/>
</dbReference>
<evidence type="ECO:0000256" key="6">
    <source>
        <dbReference type="ARBA" id="ARBA00022519"/>
    </source>
</evidence>
<dbReference type="GO" id="GO:0016758">
    <property type="term" value="F:hexosyltransferase activity"/>
    <property type="evidence" value="ECO:0007669"/>
    <property type="project" value="TreeGrafter"/>
</dbReference>
<feature type="transmembrane region" description="Helical" evidence="13">
    <location>
        <begin position="558"/>
        <end position="576"/>
    </location>
</feature>
<dbReference type="CDD" id="cd04191">
    <property type="entry name" value="Glucan_BSP_MdoH"/>
    <property type="match status" value="1"/>
</dbReference>
<comment type="similarity">
    <text evidence="3">Belongs to the glycosyltransferase 2 family. OpgH subfamily.</text>
</comment>
<evidence type="ECO:0000256" key="12">
    <source>
        <dbReference type="SAM" id="MobiDB-lite"/>
    </source>
</evidence>
<keyword evidence="6" id="KW-0997">Cell inner membrane</keyword>
<comment type="pathway">
    <text evidence="2">Glycan metabolism; osmoregulated periplasmic glucan (OPG) biosynthesis.</text>
</comment>
<feature type="transmembrane region" description="Helical" evidence="13">
    <location>
        <begin position="525"/>
        <end position="546"/>
    </location>
</feature>
<keyword evidence="16" id="KW-1185">Reference proteome</keyword>
<organism evidence="15 16">
    <name type="scientific">Thiorhodococcus minor</name>
    <dbReference type="NCBI Taxonomy" id="57489"/>
    <lineage>
        <taxon>Bacteria</taxon>
        <taxon>Pseudomonadati</taxon>
        <taxon>Pseudomonadota</taxon>
        <taxon>Gammaproteobacteria</taxon>
        <taxon>Chromatiales</taxon>
        <taxon>Chromatiaceae</taxon>
        <taxon>Thiorhodococcus</taxon>
    </lineage>
</organism>
<keyword evidence="11 13" id="KW-0472">Membrane</keyword>
<proteinExistence type="inferred from homology"/>
<evidence type="ECO:0000256" key="3">
    <source>
        <dbReference type="ARBA" id="ARBA00009337"/>
    </source>
</evidence>
<comment type="caution">
    <text evidence="15">The sequence shown here is derived from an EMBL/GenBank/DDBJ whole genome shotgun (WGS) entry which is preliminary data.</text>
</comment>
<dbReference type="InterPro" id="IPR029044">
    <property type="entry name" value="Nucleotide-diphossugar_trans"/>
</dbReference>
<evidence type="ECO:0000256" key="13">
    <source>
        <dbReference type="SAM" id="Phobius"/>
    </source>
</evidence>
<evidence type="ECO:0000256" key="1">
    <source>
        <dbReference type="ARBA" id="ARBA00004429"/>
    </source>
</evidence>
<evidence type="ECO:0000256" key="5">
    <source>
        <dbReference type="ARBA" id="ARBA00022475"/>
    </source>
</evidence>
<dbReference type="Proteomes" id="UP000483379">
    <property type="component" value="Unassembled WGS sequence"/>
</dbReference>
<dbReference type="NCBIfam" id="NF003958">
    <property type="entry name" value="PRK05454.2-1"/>
    <property type="match status" value="1"/>
</dbReference>
<dbReference type="PANTHER" id="PTHR43867">
    <property type="entry name" value="CELLULOSE SYNTHASE CATALYTIC SUBUNIT A [UDP-FORMING]"/>
    <property type="match status" value="1"/>
</dbReference>
<protein>
    <recommendedName>
        <fullName evidence="4">Glucans biosynthesis glucosyltransferase H</fullName>
    </recommendedName>
</protein>
<keyword evidence="10 13" id="KW-1133">Transmembrane helix</keyword>
<keyword evidence="8 15" id="KW-0808">Transferase</keyword>
<evidence type="ECO:0000256" key="9">
    <source>
        <dbReference type="ARBA" id="ARBA00022692"/>
    </source>
</evidence>
<evidence type="ECO:0000313" key="15">
    <source>
        <dbReference type="EMBL" id="NEV62095.1"/>
    </source>
</evidence>
<feature type="transmembrane region" description="Helical" evidence="13">
    <location>
        <begin position="150"/>
        <end position="173"/>
    </location>
</feature>
<feature type="region of interest" description="Disordered" evidence="12">
    <location>
        <begin position="1"/>
        <end position="59"/>
    </location>
</feature>
<accession>A0A6M0K1A3</accession>
<sequence>MASLRARPGARSGCLLGGPRGRPRRRCSGLDLPLGGAEQRAARGAHPRRAGPGGARAGAAAHGAHSHRALLLPPRSPPAPSHRPLARLARQARNPRRLASMAWLQHAPLPAQRFHRAIYFTLVVVTTLFTMSLLSAAIQDDGISLLELVLLALYTILMLWISASFWTAAIGFVRLMRYRRHVDAAAADSVVRPSEQPGFRTALVMPVYNEDSERVFAGLRAMYESLEATGQQAGFEVFILSDTRDPDIWIQEELLWRRWVADLGEPARVFYRNRVENRARKSGNVADFCRDWGERYRYMIVLDADSIMSGETLVEMVRRMEADARLALLQVPPIPVNRASFFARMLQFAGSLYGRMFAAGLAFWQQDTANFWGHNAILRVRPFAEHCGLPRLPGKEPFGGEILSHDFVEAALLARAGWKVRLAYDLGGSYEEIPPTLIDYAKRDRRWCQGNLQHARLVMARGFKPLSRIHFAMGVMSYAASPLWLLFLVATGIEAYLKSLKSPVYFFGHNALPIWPESYVVEMTTVLWVTLAILFLPKILALMLLATDREEAERFGGLRGASLSVLIESLLSVLLAPVLMLFQSKFVAAILLRTTVGWPAQRRGDHQTGVLEAMRAHGIHTLIAFLTGYLAYVYVQDFFWWFTPVLAGLALSIPVSILTSRTSLGRHAKRAGLFLTPAETEEPDVLTRLDARLTDALPSGPRGGSAQPLWTAAMTEPCLYALHDSMLHDAPSSRRHRHALEGLVLQLQDDGPDSLGLAEKRALLSHREGLRLLHTRLWAGADLPGPGG</sequence>
<keyword evidence="9 13" id="KW-0812">Transmembrane</keyword>
<evidence type="ECO:0000256" key="11">
    <source>
        <dbReference type="ARBA" id="ARBA00023136"/>
    </source>
</evidence>
<evidence type="ECO:0000256" key="2">
    <source>
        <dbReference type="ARBA" id="ARBA00005001"/>
    </source>
</evidence>
<evidence type="ECO:0000259" key="14">
    <source>
        <dbReference type="Pfam" id="PF13632"/>
    </source>
</evidence>
<reference evidence="15 16" key="1">
    <citation type="submission" date="2020-02" db="EMBL/GenBank/DDBJ databases">
        <title>Genome sequences of Thiorhodococcus mannitoliphagus and Thiorhodococcus minor, purple sulfur photosynthetic bacteria in the gammaproteobacterial family, Chromatiaceae.</title>
        <authorList>
            <person name="Aviles F.A."/>
            <person name="Meyer T.E."/>
            <person name="Kyndt J.A."/>
        </authorList>
    </citation>
    <scope>NUCLEOTIDE SEQUENCE [LARGE SCALE GENOMIC DNA]</scope>
    <source>
        <strain evidence="15 16">DSM 11518</strain>
    </source>
</reference>
<dbReference type="InterPro" id="IPR001173">
    <property type="entry name" value="Glyco_trans_2-like"/>
</dbReference>
<feature type="transmembrane region" description="Helical" evidence="13">
    <location>
        <begin position="469"/>
        <end position="493"/>
    </location>
</feature>
<evidence type="ECO:0000256" key="10">
    <source>
        <dbReference type="ARBA" id="ARBA00022989"/>
    </source>
</evidence>
<dbReference type="GO" id="GO:0005886">
    <property type="term" value="C:plasma membrane"/>
    <property type="evidence" value="ECO:0007669"/>
    <property type="project" value="UniProtKB-SubCell"/>
</dbReference>
<feature type="domain" description="Glycosyltransferase 2-like" evidence="14">
    <location>
        <begin position="300"/>
        <end position="515"/>
    </location>
</feature>
<dbReference type="InterPro" id="IPR050321">
    <property type="entry name" value="Glycosyltr_2/OpgH_subfam"/>
</dbReference>
<name>A0A6M0K1A3_9GAMM</name>
<evidence type="ECO:0000256" key="8">
    <source>
        <dbReference type="ARBA" id="ARBA00022679"/>
    </source>
</evidence>
<dbReference type="Pfam" id="PF13632">
    <property type="entry name" value="Glyco_trans_2_3"/>
    <property type="match status" value="1"/>
</dbReference>
<evidence type="ECO:0000256" key="7">
    <source>
        <dbReference type="ARBA" id="ARBA00022676"/>
    </source>
</evidence>
<dbReference type="SUPFAM" id="SSF53448">
    <property type="entry name" value="Nucleotide-diphospho-sugar transferases"/>
    <property type="match status" value="1"/>
</dbReference>
<gene>
    <name evidence="15" type="primary">mdoH</name>
    <name evidence="15" type="ORF">G3446_09365</name>
</gene>
<dbReference type="PANTHER" id="PTHR43867:SF5">
    <property type="entry name" value="GLUCANS BIOSYNTHESIS GLUCOSYLTRANSFERASE H"/>
    <property type="match status" value="1"/>
</dbReference>
<dbReference type="AlphaFoldDB" id="A0A6M0K1A3"/>
<evidence type="ECO:0000256" key="4">
    <source>
        <dbReference type="ARBA" id="ARBA00020585"/>
    </source>
</evidence>
<feature type="transmembrane region" description="Helical" evidence="13">
    <location>
        <begin position="117"/>
        <end position="138"/>
    </location>
</feature>
<keyword evidence="5" id="KW-1003">Cell membrane</keyword>
<dbReference type="NCBIfam" id="NF003962">
    <property type="entry name" value="PRK05454.2-5"/>
    <property type="match status" value="1"/>
</dbReference>
<dbReference type="Gene3D" id="3.90.550.10">
    <property type="entry name" value="Spore Coat Polysaccharide Biosynthesis Protein SpsA, Chain A"/>
    <property type="match status" value="1"/>
</dbReference>
<evidence type="ECO:0000313" key="16">
    <source>
        <dbReference type="Proteomes" id="UP000483379"/>
    </source>
</evidence>
<feature type="transmembrane region" description="Helical" evidence="13">
    <location>
        <begin position="638"/>
        <end position="660"/>
    </location>
</feature>